<gene>
    <name evidence="3" type="ORF">TRFO_11329</name>
</gene>
<evidence type="ECO:0000256" key="1">
    <source>
        <dbReference type="ARBA" id="ARBA00006315"/>
    </source>
</evidence>
<proteinExistence type="inferred from homology"/>
<dbReference type="VEuPathDB" id="TrichDB:TRFO_11329"/>
<dbReference type="PANTHER" id="PTHR11060">
    <property type="entry name" value="PROTEIN MEMO1"/>
    <property type="match status" value="1"/>
</dbReference>
<dbReference type="InterPro" id="IPR002737">
    <property type="entry name" value="MEMO1_fam"/>
</dbReference>
<accession>A0A1J4J7N8</accession>
<dbReference type="CDD" id="cd07361">
    <property type="entry name" value="MEMO_like"/>
    <property type="match status" value="1"/>
</dbReference>
<evidence type="ECO:0000256" key="2">
    <source>
        <dbReference type="SAM" id="MobiDB-lite"/>
    </source>
</evidence>
<feature type="region of interest" description="Disordered" evidence="2">
    <location>
        <begin position="53"/>
        <end position="87"/>
    </location>
</feature>
<comment type="caution">
    <text evidence="3">The sequence shown here is derived from an EMBL/GenBank/DDBJ whole genome shotgun (WGS) entry which is preliminary data.</text>
</comment>
<protein>
    <recommendedName>
        <fullName evidence="5">Memo-like protein</fullName>
    </recommendedName>
</protein>
<dbReference type="NCBIfam" id="TIGR04336">
    <property type="entry name" value="AmmeMemoSam_B"/>
    <property type="match status" value="1"/>
</dbReference>
<dbReference type="AlphaFoldDB" id="A0A1J4J7N8"/>
<keyword evidence="4" id="KW-1185">Reference proteome</keyword>
<evidence type="ECO:0000313" key="3">
    <source>
        <dbReference type="EMBL" id="OHS94239.1"/>
    </source>
</evidence>
<reference evidence="3" key="1">
    <citation type="submission" date="2016-10" db="EMBL/GenBank/DDBJ databases">
        <authorList>
            <person name="Benchimol M."/>
            <person name="Almeida L.G."/>
            <person name="Vasconcelos A.T."/>
            <person name="Perreira-Neves A."/>
            <person name="Rosa I.A."/>
            <person name="Tasca T."/>
            <person name="Bogo M.R."/>
            <person name="de Souza W."/>
        </authorList>
    </citation>
    <scope>NUCLEOTIDE SEQUENCE [LARGE SCALE GENOMIC DNA]</scope>
    <source>
        <strain evidence="3">K</strain>
    </source>
</reference>
<dbReference type="OrthoDB" id="417112at2759"/>
<dbReference type="Proteomes" id="UP000179807">
    <property type="component" value="Unassembled WGS sequence"/>
</dbReference>
<sequence>MFKLIFRSKKTPVYLSSVKKRKKNTFFFSFIRKFLMMDSPVYYDQNGGQDDVDDNHMYNSGSAGTMGSAKNEEETENEDPNKKKGIPVITTPSHFVREMTHGGEWYPTDQTLENWMKAAFYYAPCEESEKENLVGIIAPHSCYSVCLKTAAKAYARIDPCAFDSVIILGTCHNLALPACLISMASEVKTPFGNLTVDTNLCQQLVDTDPSLFSYMTEEVDNAEHSLEMQYPLIKYVFGDLPINIVPILVGSLNDEREQKITQILKPFIVREKNLFIISSDFTHWGELFRFTNFASMRKPLSHQPQLFDEKAMNIISGFNYEHFKFHIEEIKGSICGCYAICLILHILHKGYKAEKIDRTQLCQILCSTDFSISYMAVAFRVNTEAQEEEEDFNEDYIA</sequence>
<comment type="similarity">
    <text evidence="1">Belongs to the MEMO1 family.</text>
</comment>
<organism evidence="3 4">
    <name type="scientific">Tritrichomonas foetus</name>
    <dbReference type="NCBI Taxonomy" id="1144522"/>
    <lineage>
        <taxon>Eukaryota</taxon>
        <taxon>Metamonada</taxon>
        <taxon>Parabasalia</taxon>
        <taxon>Tritrichomonadida</taxon>
        <taxon>Tritrichomonadidae</taxon>
        <taxon>Tritrichomonas</taxon>
    </lineage>
</organism>
<dbReference type="EMBL" id="MLAK01001337">
    <property type="protein sequence ID" value="OHS94239.1"/>
    <property type="molecule type" value="Genomic_DNA"/>
</dbReference>
<dbReference type="Pfam" id="PF01875">
    <property type="entry name" value="Memo"/>
    <property type="match status" value="1"/>
</dbReference>
<evidence type="ECO:0008006" key="5">
    <source>
        <dbReference type="Google" id="ProtNLM"/>
    </source>
</evidence>
<dbReference type="Gene3D" id="3.40.830.10">
    <property type="entry name" value="LigB-like"/>
    <property type="match status" value="1"/>
</dbReference>
<dbReference type="GeneID" id="94830685"/>
<dbReference type="PANTHER" id="PTHR11060:SF0">
    <property type="entry name" value="PROTEIN MEMO1"/>
    <property type="match status" value="1"/>
</dbReference>
<dbReference type="RefSeq" id="XP_068347376.1">
    <property type="nucleotide sequence ID" value="XM_068495981.1"/>
</dbReference>
<evidence type="ECO:0000313" key="4">
    <source>
        <dbReference type="Proteomes" id="UP000179807"/>
    </source>
</evidence>
<name>A0A1J4J7N8_9EUKA</name>